<feature type="transmembrane region" description="Helical" evidence="19">
    <location>
        <begin position="866"/>
        <end position="887"/>
    </location>
</feature>
<comment type="similarity">
    <text evidence="2">Belongs to the cation transport ATPase (P-type) (TC 3.A.3) family. Type IIA subfamily.</text>
</comment>
<evidence type="ECO:0000256" key="17">
    <source>
        <dbReference type="ARBA" id="ARBA00023136"/>
    </source>
</evidence>
<dbReference type="EMBL" id="LJCO01000011">
    <property type="protein sequence ID" value="KPV45338.1"/>
    <property type="molecule type" value="Genomic_DNA"/>
</dbReference>
<evidence type="ECO:0000256" key="8">
    <source>
        <dbReference type="ARBA" id="ARBA00022692"/>
    </source>
</evidence>
<evidence type="ECO:0000256" key="3">
    <source>
        <dbReference type="ARBA" id="ARBA00012790"/>
    </source>
</evidence>
<dbReference type="EC" id="7.2.2.10" evidence="3"/>
<evidence type="ECO:0000256" key="9">
    <source>
        <dbReference type="ARBA" id="ARBA00022723"/>
    </source>
</evidence>
<dbReference type="CDD" id="cd02089">
    <property type="entry name" value="P-type_ATPase_Ca_prok"/>
    <property type="match status" value="1"/>
</dbReference>
<evidence type="ECO:0000256" key="5">
    <source>
        <dbReference type="ARBA" id="ARBA00022475"/>
    </source>
</evidence>
<feature type="transmembrane region" description="Helical" evidence="19">
    <location>
        <begin position="57"/>
        <end position="75"/>
    </location>
</feature>
<comment type="subcellular location">
    <subcellularLocation>
        <location evidence="1">Cell membrane</location>
        <topology evidence="1">Multi-pass membrane protein</topology>
    </subcellularLocation>
</comment>
<dbReference type="Pfam" id="PF13246">
    <property type="entry name" value="Cation_ATPase"/>
    <property type="match status" value="1"/>
</dbReference>
<dbReference type="FunFam" id="3.40.50.1000:FF:000028">
    <property type="entry name" value="Calcium-transporting P-type ATPase, putative"/>
    <property type="match status" value="1"/>
</dbReference>
<dbReference type="NCBIfam" id="TIGR01116">
    <property type="entry name" value="ATPase-IIA1_Ca"/>
    <property type="match status" value="1"/>
</dbReference>
<dbReference type="Proteomes" id="UP000050482">
    <property type="component" value="Unassembled WGS sequence"/>
</dbReference>
<dbReference type="PATRIC" id="fig|471514.4.peg.2941"/>
<dbReference type="Gene3D" id="2.70.150.10">
    <property type="entry name" value="Calcium-transporting ATPase, cytoplasmic transduction domain A"/>
    <property type="match status" value="1"/>
</dbReference>
<keyword evidence="7" id="KW-0109">Calcium transport</keyword>
<accession>A0A0P9F1T6</accession>
<evidence type="ECO:0000256" key="12">
    <source>
        <dbReference type="ARBA" id="ARBA00022840"/>
    </source>
</evidence>
<keyword evidence="22" id="KW-1185">Reference proteome</keyword>
<comment type="caution">
    <text evidence="21">The sequence shown here is derived from an EMBL/GenBank/DDBJ whole genome shotgun (WGS) entry which is preliminary data.</text>
</comment>
<dbReference type="Gene3D" id="3.40.1110.10">
    <property type="entry name" value="Calcium-transporting ATPase, cytoplasmic domain N"/>
    <property type="match status" value="1"/>
</dbReference>
<evidence type="ECO:0000256" key="14">
    <source>
        <dbReference type="ARBA" id="ARBA00022967"/>
    </source>
</evidence>
<evidence type="ECO:0000256" key="13">
    <source>
        <dbReference type="ARBA" id="ARBA00022842"/>
    </source>
</evidence>
<dbReference type="Gene3D" id="1.20.1110.10">
    <property type="entry name" value="Calcium-transporting ATPase, transmembrane domain"/>
    <property type="match status" value="1"/>
</dbReference>
<dbReference type="PRINTS" id="PR00121">
    <property type="entry name" value="NAKATPASE"/>
</dbReference>
<dbReference type="RefSeq" id="WP_054967681.1">
    <property type="nucleotide sequence ID" value="NZ_LJCO01000011.1"/>
</dbReference>
<dbReference type="InterPro" id="IPR004014">
    <property type="entry name" value="ATPase_P-typ_cation-transptr_N"/>
</dbReference>
<feature type="transmembrane region" description="Helical" evidence="19">
    <location>
        <begin position="245"/>
        <end position="265"/>
    </location>
</feature>
<keyword evidence="5" id="KW-1003">Cell membrane</keyword>
<evidence type="ECO:0000256" key="1">
    <source>
        <dbReference type="ARBA" id="ARBA00004651"/>
    </source>
</evidence>
<feature type="transmembrane region" description="Helical" evidence="19">
    <location>
        <begin position="721"/>
        <end position="743"/>
    </location>
</feature>
<dbReference type="SUPFAM" id="SSF81660">
    <property type="entry name" value="Metal cation-transporting ATPase, ATP-binding domain N"/>
    <property type="match status" value="1"/>
</dbReference>
<evidence type="ECO:0000256" key="18">
    <source>
        <dbReference type="ARBA" id="ARBA00048694"/>
    </source>
</evidence>
<keyword evidence="11" id="KW-0106">Calcium</keyword>
<dbReference type="GO" id="GO:0005886">
    <property type="term" value="C:plasma membrane"/>
    <property type="evidence" value="ECO:0007669"/>
    <property type="project" value="UniProtKB-SubCell"/>
</dbReference>
<feature type="transmembrane region" description="Helical" evidence="19">
    <location>
        <begin position="271"/>
        <end position="297"/>
    </location>
</feature>
<dbReference type="Pfam" id="PF00689">
    <property type="entry name" value="Cation_ATPase_C"/>
    <property type="match status" value="1"/>
</dbReference>
<dbReference type="GO" id="GO:0005524">
    <property type="term" value="F:ATP binding"/>
    <property type="evidence" value="ECO:0007669"/>
    <property type="project" value="UniProtKB-KW"/>
</dbReference>
<dbReference type="AlphaFoldDB" id="A0A0P9F1T6"/>
<dbReference type="FunFam" id="2.70.150.10:FF:000016">
    <property type="entry name" value="Calcium-transporting P-type ATPase putative"/>
    <property type="match status" value="1"/>
</dbReference>
<feature type="domain" description="Cation-transporting P-type ATPase N-terminal" evidence="20">
    <location>
        <begin position="4"/>
        <end position="77"/>
    </location>
</feature>
<name>A0A0P9F1T6_9BACL</name>
<keyword evidence="16" id="KW-0406">Ion transport</keyword>
<keyword evidence="10" id="KW-0547">Nucleotide-binding</keyword>
<dbReference type="GO" id="GO:0005388">
    <property type="term" value="F:P-type calcium transporter activity"/>
    <property type="evidence" value="ECO:0007669"/>
    <property type="project" value="UniProtKB-EC"/>
</dbReference>
<feature type="transmembrane region" description="Helical" evidence="19">
    <location>
        <begin position="802"/>
        <end position="819"/>
    </location>
</feature>
<dbReference type="InterPro" id="IPR044492">
    <property type="entry name" value="P_typ_ATPase_HD_dom"/>
</dbReference>
<dbReference type="InterPro" id="IPR005782">
    <property type="entry name" value="P-type_ATPase_IIA"/>
</dbReference>
<proteinExistence type="inferred from homology"/>
<dbReference type="SFLD" id="SFLDF00027">
    <property type="entry name" value="p-type_atpase"/>
    <property type="match status" value="1"/>
</dbReference>
<dbReference type="GO" id="GO:0016887">
    <property type="term" value="F:ATP hydrolysis activity"/>
    <property type="evidence" value="ECO:0007669"/>
    <property type="project" value="InterPro"/>
</dbReference>
<dbReference type="SUPFAM" id="SSF81665">
    <property type="entry name" value="Calcium ATPase, transmembrane domain M"/>
    <property type="match status" value="1"/>
</dbReference>
<keyword evidence="15 19" id="KW-1133">Transmembrane helix</keyword>
<dbReference type="InterPro" id="IPR023298">
    <property type="entry name" value="ATPase_P-typ_TM_dom_sf"/>
</dbReference>
<dbReference type="STRING" id="471514.AN477_03030"/>
<dbReference type="InterPro" id="IPR018303">
    <property type="entry name" value="ATPase_P-typ_P_site"/>
</dbReference>
<reference evidence="21 22" key="1">
    <citation type="submission" date="2015-09" db="EMBL/GenBank/DDBJ databases">
        <title>Draft genome sequence of Alicyclobacillus ferrooxydans DSM 22381.</title>
        <authorList>
            <person name="Hemp J."/>
        </authorList>
    </citation>
    <scope>NUCLEOTIDE SEQUENCE [LARGE SCALE GENOMIC DNA]</scope>
    <source>
        <strain evidence="21 22">TC-34</strain>
    </source>
</reference>
<dbReference type="FunFam" id="3.40.50.1000:FF:000001">
    <property type="entry name" value="Phospholipid-transporting ATPase IC"/>
    <property type="match status" value="1"/>
</dbReference>
<keyword evidence="14" id="KW-1278">Translocase</keyword>
<dbReference type="SMART" id="SM00831">
    <property type="entry name" value="Cation_ATPase_N"/>
    <property type="match status" value="1"/>
</dbReference>
<dbReference type="Pfam" id="PF00122">
    <property type="entry name" value="E1-E2_ATPase"/>
    <property type="match status" value="1"/>
</dbReference>
<evidence type="ECO:0000256" key="11">
    <source>
        <dbReference type="ARBA" id="ARBA00022837"/>
    </source>
</evidence>
<dbReference type="PRINTS" id="PR00119">
    <property type="entry name" value="CATATPASE"/>
</dbReference>
<evidence type="ECO:0000256" key="19">
    <source>
        <dbReference type="SAM" id="Phobius"/>
    </source>
</evidence>
<dbReference type="SUPFAM" id="SSF56784">
    <property type="entry name" value="HAD-like"/>
    <property type="match status" value="1"/>
</dbReference>
<dbReference type="InterPro" id="IPR023214">
    <property type="entry name" value="HAD_sf"/>
</dbReference>
<dbReference type="GO" id="GO:0046872">
    <property type="term" value="F:metal ion binding"/>
    <property type="evidence" value="ECO:0007669"/>
    <property type="project" value="UniProtKB-KW"/>
</dbReference>
<dbReference type="InterPro" id="IPR006068">
    <property type="entry name" value="ATPase_P-typ_cation-transptr_C"/>
</dbReference>
<keyword evidence="13" id="KW-0460">Magnesium</keyword>
<dbReference type="InterPro" id="IPR059000">
    <property type="entry name" value="ATPase_P-type_domA"/>
</dbReference>
<dbReference type="NCBIfam" id="TIGR01494">
    <property type="entry name" value="ATPase_P-type"/>
    <property type="match status" value="3"/>
</dbReference>
<dbReference type="InterPro" id="IPR001757">
    <property type="entry name" value="P_typ_ATPase"/>
</dbReference>
<dbReference type="FunFam" id="1.20.1110.10:FF:000065">
    <property type="entry name" value="Sarcoplasmic/endoplasmic reticulum calcium ATPase 1"/>
    <property type="match status" value="1"/>
</dbReference>
<evidence type="ECO:0000256" key="6">
    <source>
        <dbReference type="ARBA" id="ARBA00022553"/>
    </source>
</evidence>
<keyword evidence="12" id="KW-0067">ATP-binding</keyword>
<protein>
    <recommendedName>
        <fullName evidence="3">P-type Ca(2+) transporter</fullName>
        <ecNumber evidence="3">7.2.2.10</ecNumber>
    </recommendedName>
</protein>
<dbReference type="Gene3D" id="3.40.50.1000">
    <property type="entry name" value="HAD superfamily/HAD-like"/>
    <property type="match status" value="1"/>
</dbReference>
<evidence type="ECO:0000256" key="10">
    <source>
        <dbReference type="ARBA" id="ARBA00022741"/>
    </source>
</evidence>
<dbReference type="InterPro" id="IPR023299">
    <property type="entry name" value="ATPase_P-typ_cyto_dom_N"/>
</dbReference>
<feature type="transmembrane region" description="Helical" evidence="19">
    <location>
        <begin position="831"/>
        <end position="854"/>
    </location>
</feature>
<dbReference type="Pfam" id="PF00690">
    <property type="entry name" value="Cation_ATPase_N"/>
    <property type="match status" value="1"/>
</dbReference>
<evidence type="ECO:0000256" key="7">
    <source>
        <dbReference type="ARBA" id="ARBA00022568"/>
    </source>
</evidence>
<evidence type="ECO:0000256" key="4">
    <source>
        <dbReference type="ARBA" id="ARBA00022448"/>
    </source>
</evidence>
<evidence type="ECO:0000256" key="16">
    <source>
        <dbReference type="ARBA" id="ARBA00023065"/>
    </source>
</evidence>
<evidence type="ECO:0000256" key="15">
    <source>
        <dbReference type="ARBA" id="ARBA00022989"/>
    </source>
</evidence>
<dbReference type="InterPro" id="IPR036412">
    <property type="entry name" value="HAD-like_sf"/>
</dbReference>
<keyword evidence="4" id="KW-0813">Transport</keyword>
<comment type="catalytic activity">
    <reaction evidence="18">
        <text>Ca(2+)(in) + ATP + H2O = Ca(2+)(out) + ADP + phosphate + H(+)</text>
        <dbReference type="Rhea" id="RHEA:18105"/>
        <dbReference type="ChEBI" id="CHEBI:15377"/>
        <dbReference type="ChEBI" id="CHEBI:15378"/>
        <dbReference type="ChEBI" id="CHEBI:29108"/>
        <dbReference type="ChEBI" id="CHEBI:30616"/>
        <dbReference type="ChEBI" id="CHEBI:43474"/>
        <dbReference type="ChEBI" id="CHEBI:456216"/>
        <dbReference type="EC" id="7.2.2.10"/>
    </reaction>
</comment>
<evidence type="ECO:0000313" key="22">
    <source>
        <dbReference type="Proteomes" id="UP000050482"/>
    </source>
</evidence>
<sequence>MEKSWHSLPASDCLNLLSTSEDGLTIEQVEERREKVGLNQLVEGQQVSLLTIFLNQFRDFMIIVLLAATLISGLLGEYMDAITIVAIIILNGILGFIQEVKAERSLAALKELTAPMARVRRAGKIETIPAKDLVPGDIVLLEGGDKVPADGRIIKSPGLDVEESSLTGESVPVMKHANKHVDEASPIGDRINMVYMGTLVTRGKAEFVVTETGMSTEMGKIAGLMQASEESLTPLQRRLDQLGKLLVWVSLAITALVVVTGVLHGNGLYNMFLAGVSLAVAAIPEGLPAIVTIALALGVQRMIKRNAIVRKLPSVETLGCATVICSDKTGTLTQNRMTVQRVWVENEWYNVTGTGYDPTGEFIYEERAVRAFRREGLKRLVEIGATCNNAIMKSVQTEQGEEWTCDGDPTEGALLVMAKKAGFDDPESVYHRVDEIPFDSDRKLMSVLVEEGEDVYLFVKGAPDVLLERATKLYIGGREEALSNTTKKQIVAANQQMAGQALRNIAFGYRKFRSIESAKAEQDPEQNVVFVGLCGMIDPPRQEVYDAIQKCRTAGIRTVMITGDHQTTATAIARQLEIIPEDGLVLTGRQLDQMSDEELSANVEDTYVYARVSPEHKLRIVKALQGRGEIVGMTGDGVNDAPAIKQADIGIAMGQSGTDVAKEASALVLGDDNFATIVAAVEEGRGIYDNIKKFIRYLLSSNVGEIVTMFVAMLVGLPLPLLPIQILWVNLVTDGLPAIALGVDPAEKDIMQRPPRDVNEGIFAKGFSVKILSRGILIGVVTLLVFLWALHTQPQNLPRAHTLAYATLTMAQFILVFDCRSVDGGILRRNIFGNMWLVLAVAASLGLFLLTIYVPGIATVFKTVPLHGMEWVIVLIAAAIPTFALSIRRVGLSAMKTKVATR</sequence>
<dbReference type="PROSITE" id="PS00154">
    <property type="entry name" value="ATPASE_E1_E2"/>
    <property type="match status" value="1"/>
</dbReference>
<keyword evidence="17 19" id="KW-0472">Membrane</keyword>
<keyword evidence="6" id="KW-0597">Phosphoprotein</keyword>
<dbReference type="PANTHER" id="PTHR42861">
    <property type="entry name" value="CALCIUM-TRANSPORTING ATPASE"/>
    <property type="match status" value="1"/>
</dbReference>
<dbReference type="SFLD" id="SFLDG00002">
    <property type="entry name" value="C1.7:_P-type_atpase_like"/>
    <property type="match status" value="1"/>
</dbReference>
<dbReference type="GO" id="GO:0140352">
    <property type="term" value="P:export from cell"/>
    <property type="evidence" value="ECO:0007669"/>
    <property type="project" value="UniProtKB-ARBA"/>
</dbReference>
<evidence type="ECO:0000313" key="21">
    <source>
        <dbReference type="EMBL" id="KPV45338.1"/>
    </source>
</evidence>
<dbReference type="InterPro" id="IPR008250">
    <property type="entry name" value="ATPase_P-typ_transduc_dom_A_sf"/>
</dbReference>
<keyword evidence="8 19" id="KW-0812">Transmembrane</keyword>
<feature type="transmembrane region" description="Helical" evidence="19">
    <location>
        <begin position="771"/>
        <end position="790"/>
    </location>
</feature>
<feature type="transmembrane region" description="Helical" evidence="19">
    <location>
        <begin position="694"/>
        <end position="715"/>
    </location>
</feature>
<dbReference type="SFLD" id="SFLDS00003">
    <property type="entry name" value="Haloacid_Dehalogenase"/>
    <property type="match status" value="1"/>
</dbReference>
<gene>
    <name evidence="21" type="ORF">AN477_03030</name>
</gene>
<evidence type="ECO:0000256" key="2">
    <source>
        <dbReference type="ARBA" id="ARBA00005675"/>
    </source>
</evidence>
<keyword evidence="9" id="KW-0479">Metal-binding</keyword>
<evidence type="ECO:0000259" key="20">
    <source>
        <dbReference type="SMART" id="SM00831"/>
    </source>
</evidence>
<organism evidence="21 22">
    <name type="scientific">Alicyclobacillus ferrooxydans</name>
    <dbReference type="NCBI Taxonomy" id="471514"/>
    <lineage>
        <taxon>Bacteria</taxon>
        <taxon>Bacillati</taxon>
        <taxon>Bacillota</taxon>
        <taxon>Bacilli</taxon>
        <taxon>Bacillales</taxon>
        <taxon>Alicyclobacillaceae</taxon>
        <taxon>Alicyclobacillus</taxon>
    </lineage>
</organism>
<dbReference type="SUPFAM" id="SSF81653">
    <property type="entry name" value="Calcium ATPase, transduction domain A"/>
    <property type="match status" value="1"/>
</dbReference>